<dbReference type="InterPro" id="IPR008266">
    <property type="entry name" value="Tyr_kinase_AS"/>
</dbReference>
<evidence type="ECO:0000313" key="11">
    <source>
        <dbReference type="Ensembl" id="ENSPMAP00000004112.1"/>
    </source>
</evidence>
<keyword evidence="5" id="KW-0829">Tyrosine-protein kinase</keyword>
<dbReference type="InterPro" id="IPR001245">
    <property type="entry name" value="Ser-Thr/Tyr_kinase_cat_dom"/>
</dbReference>
<dbReference type="PROSITE" id="PS00107">
    <property type="entry name" value="PROTEIN_KINASE_ATP"/>
    <property type="match status" value="1"/>
</dbReference>
<dbReference type="GO" id="GO:0005524">
    <property type="term" value="F:ATP binding"/>
    <property type="evidence" value="ECO:0007669"/>
    <property type="project" value="UniProtKB-UniRule"/>
</dbReference>
<feature type="binding site" evidence="9">
    <location>
        <position position="51"/>
    </location>
    <ligand>
        <name>ATP</name>
        <dbReference type="ChEBI" id="CHEBI:30616"/>
    </ligand>
</feature>
<evidence type="ECO:0000256" key="9">
    <source>
        <dbReference type="PROSITE-ProRule" id="PRU10141"/>
    </source>
</evidence>
<dbReference type="InterPro" id="IPR000719">
    <property type="entry name" value="Prot_kinase_dom"/>
</dbReference>
<keyword evidence="3" id="KW-0418">Kinase</keyword>
<dbReference type="InterPro" id="IPR017441">
    <property type="entry name" value="Protein_kinase_ATP_BS"/>
</dbReference>
<evidence type="ECO:0000259" key="10">
    <source>
        <dbReference type="PROSITE" id="PS50011"/>
    </source>
</evidence>
<evidence type="ECO:0000256" key="5">
    <source>
        <dbReference type="ARBA" id="ARBA00023137"/>
    </source>
</evidence>
<reference evidence="11" key="1">
    <citation type="submission" date="2025-08" db="UniProtKB">
        <authorList>
            <consortium name="Ensembl"/>
        </authorList>
    </citation>
    <scope>IDENTIFICATION</scope>
</reference>
<feature type="binding site" evidence="8">
    <location>
        <position position="146"/>
    </location>
    <ligand>
        <name>Mg(2+)</name>
        <dbReference type="ChEBI" id="CHEBI:18420"/>
    </ligand>
</feature>
<dbReference type="GO" id="GO:0004713">
    <property type="term" value="F:protein tyrosine kinase activity"/>
    <property type="evidence" value="ECO:0007669"/>
    <property type="project" value="UniProtKB-KW"/>
</dbReference>
<dbReference type="AlphaFoldDB" id="S4RFY0"/>
<evidence type="ECO:0000256" key="4">
    <source>
        <dbReference type="ARBA" id="ARBA00022840"/>
    </source>
</evidence>
<dbReference type="InterPro" id="IPR011009">
    <property type="entry name" value="Kinase-like_dom_sf"/>
</dbReference>
<dbReference type="SUPFAM" id="SSF56112">
    <property type="entry name" value="Protein kinase-like (PK-like)"/>
    <property type="match status" value="1"/>
</dbReference>
<feature type="active site" description="Proton acceptor" evidence="6">
    <location>
        <position position="141"/>
    </location>
</feature>
<dbReference type="STRING" id="7757.ENSPMAP00000004112"/>
<keyword evidence="8" id="KW-0479">Metal-binding</keyword>
<dbReference type="OMA" id="ISELWIY"/>
<evidence type="ECO:0000256" key="7">
    <source>
        <dbReference type="PIRSR" id="PIRSR000615-2"/>
    </source>
</evidence>
<feature type="domain" description="Protein kinase" evidence="10">
    <location>
        <begin position="23"/>
        <end position="274"/>
    </location>
</feature>
<dbReference type="PIRSF" id="PIRSF000615">
    <property type="entry name" value="TyrPK_CSF1-R"/>
    <property type="match status" value="1"/>
</dbReference>
<dbReference type="PROSITE" id="PS00109">
    <property type="entry name" value="PROTEIN_KINASE_TYR"/>
    <property type="match status" value="1"/>
</dbReference>
<evidence type="ECO:0000256" key="1">
    <source>
        <dbReference type="ARBA" id="ARBA00022679"/>
    </source>
</evidence>
<accession>S4RFY0</accession>
<keyword evidence="4 7" id="KW-0067">ATP-binding</keyword>
<evidence type="ECO:0000256" key="6">
    <source>
        <dbReference type="PIRSR" id="PIRSR000615-1"/>
    </source>
</evidence>
<evidence type="ECO:0000256" key="3">
    <source>
        <dbReference type="ARBA" id="ARBA00022777"/>
    </source>
</evidence>
<dbReference type="GO" id="GO:0046872">
    <property type="term" value="F:metal ion binding"/>
    <property type="evidence" value="ECO:0007669"/>
    <property type="project" value="UniProtKB-KW"/>
</dbReference>
<keyword evidence="8" id="KW-0460">Magnesium</keyword>
<name>S4RFY0_PETMA</name>
<dbReference type="PRINTS" id="PR00109">
    <property type="entry name" value="TYRKINASE"/>
</dbReference>
<reference evidence="11" key="2">
    <citation type="submission" date="2025-09" db="UniProtKB">
        <authorList>
            <consortium name="Ensembl"/>
        </authorList>
    </citation>
    <scope>IDENTIFICATION</scope>
</reference>
<organism evidence="11">
    <name type="scientific">Petromyzon marinus</name>
    <name type="common">Sea lamprey</name>
    <dbReference type="NCBI Taxonomy" id="7757"/>
    <lineage>
        <taxon>Eukaryota</taxon>
        <taxon>Metazoa</taxon>
        <taxon>Chordata</taxon>
        <taxon>Craniata</taxon>
        <taxon>Vertebrata</taxon>
        <taxon>Cyclostomata</taxon>
        <taxon>Hyperoartia</taxon>
        <taxon>Petromyzontiformes</taxon>
        <taxon>Petromyzontidae</taxon>
        <taxon>Petromyzon</taxon>
    </lineage>
</organism>
<dbReference type="InterPro" id="IPR050198">
    <property type="entry name" value="Non-receptor_tyrosine_kinases"/>
</dbReference>
<dbReference type="Ensembl" id="ENSPMAT00000004129.1">
    <property type="protein sequence ID" value="ENSPMAP00000004112.1"/>
    <property type="gene ID" value="ENSPMAG00000003774.1"/>
</dbReference>
<feature type="binding site" evidence="8">
    <location>
        <position position="159"/>
    </location>
    <ligand>
        <name>Mg(2+)</name>
        <dbReference type="ChEBI" id="CHEBI:18420"/>
    </ligand>
</feature>
<evidence type="ECO:0000256" key="8">
    <source>
        <dbReference type="PIRSR" id="PIRSR000615-3"/>
    </source>
</evidence>
<protein>
    <recommendedName>
        <fullName evidence="10">Protein kinase domain-containing protein</fullName>
    </recommendedName>
</protein>
<dbReference type="FunFam" id="1.10.510.10:FF:000554">
    <property type="entry name" value="Predicted protein"/>
    <property type="match status" value="1"/>
</dbReference>
<dbReference type="PANTHER" id="PTHR24418">
    <property type="entry name" value="TYROSINE-PROTEIN KINASE"/>
    <property type="match status" value="1"/>
</dbReference>
<sequence>SAPPISDLSVELMNTWHVPRSSIKMGNLLGRGNFGEVYEGRWNDTTDVAIKIVRTNSSFDTFMKEVKTMISFKHENVLQIYAVCKEKWPYWIVTELVPYGNMLHYLGRFGHELSEVERLYMAFGIASGMAYLSKKRCIHCDLAGRNILMGQHNICKVADFGLSHKLKEEYYDATGHVVPFQWMAPEVLIQLKFTRKSDVWSFGVLLYELFTDGKRPYADMDKQQVQDLIKCGGRLKRPDACPNVVYHIMQRCWNFEHRKRPPFCKLKMRISKHFRN</sequence>
<feature type="binding site" evidence="7">
    <location>
        <position position="145"/>
    </location>
    <ligand>
        <name>ATP</name>
        <dbReference type="ChEBI" id="CHEBI:30616"/>
    </ligand>
</feature>
<keyword evidence="1" id="KW-0808">Transferase</keyword>
<dbReference type="GeneTree" id="ENSGT00940000164033"/>
<dbReference type="Gene3D" id="1.10.510.10">
    <property type="entry name" value="Transferase(Phosphotransferase) domain 1"/>
    <property type="match status" value="1"/>
</dbReference>
<dbReference type="Pfam" id="PF07714">
    <property type="entry name" value="PK_Tyr_Ser-Thr"/>
    <property type="match status" value="1"/>
</dbReference>
<proteinExistence type="predicted"/>
<dbReference type="CDD" id="cd00192">
    <property type="entry name" value="PTKc"/>
    <property type="match status" value="1"/>
</dbReference>
<evidence type="ECO:0000256" key="2">
    <source>
        <dbReference type="ARBA" id="ARBA00022741"/>
    </source>
</evidence>
<keyword evidence="2 7" id="KW-0547">Nucleotide-binding</keyword>
<dbReference type="PROSITE" id="PS50011">
    <property type="entry name" value="PROTEIN_KINASE_DOM"/>
    <property type="match status" value="1"/>
</dbReference>